<gene>
    <name evidence="2" type="ORF">CPUR_00690</name>
</gene>
<evidence type="ECO:0000313" key="3">
    <source>
        <dbReference type="Proteomes" id="UP000016801"/>
    </source>
</evidence>
<evidence type="ECO:0000313" key="2">
    <source>
        <dbReference type="EMBL" id="CCE27218.1"/>
    </source>
</evidence>
<feature type="compositionally biased region" description="Low complexity" evidence="1">
    <location>
        <begin position="59"/>
        <end position="81"/>
    </location>
</feature>
<name>M1W5E1_CLAP2</name>
<feature type="compositionally biased region" description="Basic and acidic residues" evidence="1">
    <location>
        <begin position="182"/>
        <end position="193"/>
    </location>
</feature>
<dbReference type="Proteomes" id="UP000016801">
    <property type="component" value="Unassembled WGS sequence"/>
</dbReference>
<dbReference type="VEuPathDB" id="FungiDB:CPUR_00690"/>
<comment type="caution">
    <text evidence="2">The sequence shown here is derived from an EMBL/GenBank/DDBJ whole genome shotgun (WGS) entry which is preliminary data.</text>
</comment>
<feature type="compositionally biased region" description="Polar residues" evidence="1">
    <location>
        <begin position="48"/>
        <end position="58"/>
    </location>
</feature>
<accession>M1W5E1</accession>
<dbReference type="OrthoDB" id="4954581at2759"/>
<feature type="region of interest" description="Disordered" evidence="1">
    <location>
        <begin position="1"/>
        <end position="136"/>
    </location>
</feature>
<reference evidence="2 3" key="1">
    <citation type="journal article" date="2013" name="PLoS Genet.">
        <title>Plant-symbiotic fungi as chemical engineers: Multi-genome analysis of the Clavicipitaceae reveals dynamics of alkaloid loci.</title>
        <authorList>
            <person name="Schardl C.L."/>
            <person name="Young C.A."/>
            <person name="Hesse U."/>
            <person name="Amyotte S.G."/>
            <person name="Andreeva K."/>
            <person name="Calie P.J."/>
            <person name="Fleetwood D.J."/>
            <person name="Haws D.C."/>
            <person name="Moore N."/>
            <person name="Oeser B."/>
            <person name="Panaccione D.G."/>
            <person name="Schweri K.K."/>
            <person name="Voisey C.R."/>
            <person name="Farman M.L."/>
            <person name="Jaromczyk J.W."/>
            <person name="Roe B.A."/>
            <person name="O'Sullivan D.M."/>
            <person name="Scott B."/>
            <person name="Tudzynski P."/>
            <person name="An Z."/>
            <person name="Arnaoudova E.G."/>
            <person name="Bullock C.T."/>
            <person name="Charlton N.D."/>
            <person name="Chen L."/>
            <person name="Cox M."/>
            <person name="Dinkins R.D."/>
            <person name="Florea S."/>
            <person name="Glenn A.E."/>
            <person name="Gordon A."/>
            <person name="Gueldener U."/>
            <person name="Harris D.R."/>
            <person name="Hollin W."/>
            <person name="Jaromczyk J."/>
            <person name="Johnson R.D."/>
            <person name="Khan A.K."/>
            <person name="Leistner E."/>
            <person name="Leuchtmann A."/>
            <person name="Li C."/>
            <person name="Liu J."/>
            <person name="Liu J."/>
            <person name="Liu M."/>
            <person name="Mace W."/>
            <person name="Machado C."/>
            <person name="Nagabhyru P."/>
            <person name="Pan J."/>
            <person name="Schmid J."/>
            <person name="Sugawara K."/>
            <person name="Steiner U."/>
            <person name="Takach J.E."/>
            <person name="Tanaka E."/>
            <person name="Webb J.S."/>
            <person name="Wilson E.V."/>
            <person name="Wiseman J.L."/>
            <person name="Yoshida R."/>
            <person name="Zeng Z."/>
        </authorList>
    </citation>
    <scope>NUCLEOTIDE SEQUENCE [LARGE SCALE GENOMIC DNA]</scope>
    <source>
        <strain evidence="2 3">20.1</strain>
    </source>
</reference>
<sequence length="228" mass="24876">MPSSQQPPRAAAPSQRSEPPRSLEKNTRATLHPQDPRRTVLPPIVVQGQANSRTKTGNSSVRSPGPSSRRRPSSPVRAVPSWATTGDRTMLHDEPPTPPSSRNGSPQHRHRPSVHFSARHPLVLHHKGEGSASASASASACAPCVSCPSSSSSLSSPHEEVYLAWDRRPSDAMSRESIRFTEKNRPGHDRERCTPLSALPNKPQGRAESYRFFQGRSPGVTKDELRKG</sequence>
<evidence type="ECO:0000256" key="1">
    <source>
        <dbReference type="SAM" id="MobiDB-lite"/>
    </source>
</evidence>
<dbReference type="HOGENOM" id="CLU_1214637_0_0_1"/>
<dbReference type="EMBL" id="CAGA01000003">
    <property type="protein sequence ID" value="CCE27218.1"/>
    <property type="molecule type" value="Genomic_DNA"/>
</dbReference>
<feature type="compositionally biased region" description="Basic and acidic residues" evidence="1">
    <location>
        <begin position="18"/>
        <end position="27"/>
    </location>
</feature>
<proteinExistence type="predicted"/>
<dbReference type="AlphaFoldDB" id="M1W5E1"/>
<feature type="region of interest" description="Disordered" evidence="1">
    <location>
        <begin position="182"/>
        <end position="228"/>
    </location>
</feature>
<feature type="compositionally biased region" description="Low complexity" evidence="1">
    <location>
        <begin position="1"/>
        <end position="17"/>
    </location>
</feature>
<keyword evidence="3" id="KW-1185">Reference proteome</keyword>
<protein>
    <submittedName>
        <fullName evidence="2">Uncharacterized protein</fullName>
    </submittedName>
</protein>
<organism evidence="2 3">
    <name type="scientific">Claviceps purpurea (strain 20.1)</name>
    <name type="common">Ergot fungus</name>
    <name type="synonym">Sphacelia segetum</name>
    <dbReference type="NCBI Taxonomy" id="1111077"/>
    <lineage>
        <taxon>Eukaryota</taxon>
        <taxon>Fungi</taxon>
        <taxon>Dikarya</taxon>
        <taxon>Ascomycota</taxon>
        <taxon>Pezizomycotina</taxon>
        <taxon>Sordariomycetes</taxon>
        <taxon>Hypocreomycetidae</taxon>
        <taxon>Hypocreales</taxon>
        <taxon>Clavicipitaceae</taxon>
        <taxon>Claviceps</taxon>
    </lineage>
</organism>